<reference evidence="2" key="2">
    <citation type="journal article" date="2015" name="Data Brief">
        <title>Shoot transcriptome of the giant reed, Arundo donax.</title>
        <authorList>
            <person name="Barrero R.A."/>
            <person name="Guerrero F.D."/>
            <person name="Moolhuijzen P."/>
            <person name="Goolsby J.A."/>
            <person name="Tidwell J."/>
            <person name="Bellgard S.E."/>
            <person name="Bellgard M.I."/>
        </authorList>
    </citation>
    <scope>NUCLEOTIDE SEQUENCE</scope>
    <source>
        <tissue evidence="2">Shoot tissue taken approximately 20 cm above the soil surface</tissue>
    </source>
</reference>
<sequence>MRLNIIFHFKWKQQHYFNGNRNRRVMCMPLRKWILREKWGIKFVITPLACLVWLVVLHSLTS</sequence>
<dbReference type="AlphaFoldDB" id="A0A0A9CKZ1"/>
<evidence type="ECO:0000256" key="1">
    <source>
        <dbReference type="SAM" id="Phobius"/>
    </source>
</evidence>
<keyword evidence="1" id="KW-1133">Transmembrane helix</keyword>
<keyword evidence="1" id="KW-0812">Transmembrane</keyword>
<accession>A0A0A9CKZ1</accession>
<evidence type="ECO:0000313" key="2">
    <source>
        <dbReference type="EMBL" id="JAD76256.1"/>
    </source>
</evidence>
<keyword evidence="1" id="KW-0472">Membrane</keyword>
<protein>
    <submittedName>
        <fullName evidence="2">Uncharacterized protein</fullName>
    </submittedName>
</protein>
<reference evidence="2" key="1">
    <citation type="submission" date="2014-09" db="EMBL/GenBank/DDBJ databases">
        <authorList>
            <person name="Magalhaes I.L.F."/>
            <person name="Oliveira U."/>
            <person name="Santos F.R."/>
            <person name="Vidigal T.H.D.A."/>
            <person name="Brescovit A.D."/>
            <person name="Santos A.J."/>
        </authorList>
    </citation>
    <scope>NUCLEOTIDE SEQUENCE</scope>
    <source>
        <tissue evidence="2">Shoot tissue taken approximately 20 cm above the soil surface</tissue>
    </source>
</reference>
<organism evidence="2">
    <name type="scientific">Arundo donax</name>
    <name type="common">Giant reed</name>
    <name type="synonym">Donax arundinaceus</name>
    <dbReference type="NCBI Taxonomy" id="35708"/>
    <lineage>
        <taxon>Eukaryota</taxon>
        <taxon>Viridiplantae</taxon>
        <taxon>Streptophyta</taxon>
        <taxon>Embryophyta</taxon>
        <taxon>Tracheophyta</taxon>
        <taxon>Spermatophyta</taxon>
        <taxon>Magnoliopsida</taxon>
        <taxon>Liliopsida</taxon>
        <taxon>Poales</taxon>
        <taxon>Poaceae</taxon>
        <taxon>PACMAD clade</taxon>
        <taxon>Arundinoideae</taxon>
        <taxon>Arundineae</taxon>
        <taxon>Arundo</taxon>
    </lineage>
</organism>
<dbReference type="EMBL" id="GBRH01221639">
    <property type="protein sequence ID" value="JAD76256.1"/>
    <property type="molecule type" value="Transcribed_RNA"/>
</dbReference>
<name>A0A0A9CKZ1_ARUDO</name>
<proteinExistence type="predicted"/>
<feature type="transmembrane region" description="Helical" evidence="1">
    <location>
        <begin position="39"/>
        <end position="60"/>
    </location>
</feature>